<dbReference type="AlphaFoldDB" id="A0A7J9L1K0"/>
<comment type="caution">
    <text evidence="2">The sequence shown here is derived from an EMBL/GenBank/DDBJ whole genome shotgun (WGS) entry which is preliminary data.</text>
</comment>
<keyword evidence="3" id="KW-1185">Reference proteome</keyword>
<feature type="region of interest" description="Disordered" evidence="1">
    <location>
        <begin position="1"/>
        <end position="36"/>
    </location>
</feature>
<name>A0A7J9L1K0_GOSSC</name>
<organism evidence="2 3">
    <name type="scientific">Gossypium schwendimanii</name>
    <name type="common">Cotton</name>
    <dbReference type="NCBI Taxonomy" id="34291"/>
    <lineage>
        <taxon>Eukaryota</taxon>
        <taxon>Viridiplantae</taxon>
        <taxon>Streptophyta</taxon>
        <taxon>Embryophyta</taxon>
        <taxon>Tracheophyta</taxon>
        <taxon>Spermatophyta</taxon>
        <taxon>Magnoliopsida</taxon>
        <taxon>eudicotyledons</taxon>
        <taxon>Gunneridae</taxon>
        <taxon>Pentapetalae</taxon>
        <taxon>rosids</taxon>
        <taxon>malvids</taxon>
        <taxon>Malvales</taxon>
        <taxon>Malvaceae</taxon>
        <taxon>Malvoideae</taxon>
        <taxon>Gossypium</taxon>
    </lineage>
</organism>
<dbReference type="Proteomes" id="UP000593576">
    <property type="component" value="Unassembled WGS sequence"/>
</dbReference>
<evidence type="ECO:0000313" key="2">
    <source>
        <dbReference type="EMBL" id="MBA0852548.1"/>
    </source>
</evidence>
<protein>
    <submittedName>
        <fullName evidence="2">Uncharacterized protein</fullName>
    </submittedName>
</protein>
<dbReference type="EMBL" id="JABFAF010000004">
    <property type="protein sequence ID" value="MBA0852548.1"/>
    <property type="molecule type" value="Genomic_DNA"/>
</dbReference>
<sequence>MTQIFELKSTDQEELSPYTDVDNLNRGSHSNGMGRSLAINSHNCLEHMEDSDKSNFDENDNK</sequence>
<feature type="compositionally biased region" description="Polar residues" evidence="1">
    <location>
        <begin position="25"/>
        <end position="36"/>
    </location>
</feature>
<reference evidence="2 3" key="1">
    <citation type="journal article" date="2019" name="Genome Biol. Evol.">
        <title>Insights into the evolution of the New World diploid cottons (Gossypium, subgenus Houzingenia) based on genome sequencing.</title>
        <authorList>
            <person name="Grover C.E."/>
            <person name="Arick M.A. 2nd"/>
            <person name="Thrash A."/>
            <person name="Conover J.L."/>
            <person name="Sanders W.S."/>
            <person name="Peterson D.G."/>
            <person name="Frelichowski J.E."/>
            <person name="Scheffler J.A."/>
            <person name="Scheffler B.E."/>
            <person name="Wendel J.F."/>
        </authorList>
    </citation>
    <scope>NUCLEOTIDE SEQUENCE [LARGE SCALE GENOMIC DNA]</scope>
    <source>
        <strain evidence="2">1</strain>
        <tissue evidence="2">Leaf</tissue>
    </source>
</reference>
<evidence type="ECO:0000313" key="3">
    <source>
        <dbReference type="Proteomes" id="UP000593576"/>
    </source>
</evidence>
<gene>
    <name evidence="2" type="ORF">Goshw_006735</name>
</gene>
<proteinExistence type="predicted"/>
<evidence type="ECO:0000256" key="1">
    <source>
        <dbReference type="SAM" id="MobiDB-lite"/>
    </source>
</evidence>
<accession>A0A7J9L1K0</accession>
<dbReference type="OrthoDB" id="996998at2759"/>